<organism evidence="2 3">
    <name type="scientific">Diaporthe ampelina</name>
    <dbReference type="NCBI Taxonomy" id="1214573"/>
    <lineage>
        <taxon>Eukaryota</taxon>
        <taxon>Fungi</taxon>
        <taxon>Dikarya</taxon>
        <taxon>Ascomycota</taxon>
        <taxon>Pezizomycotina</taxon>
        <taxon>Sordariomycetes</taxon>
        <taxon>Sordariomycetidae</taxon>
        <taxon>Diaporthales</taxon>
        <taxon>Diaporthaceae</taxon>
        <taxon>Diaporthe</taxon>
    </lineage>
</organism>
<evidence type="ECO:0000256" key="1">
    <source>
        <dbReference type="SAM" id="MobiDB-lite"/>
    </source>
</evidence>
<keyword evidence="3" id="KW-1185">Reference proteome</keyword>
<name>A0A0G2G117_9PEZI</name>
<dbReference type="Proteomes" id="UP000034680">
    <property type="component" value="Unassembled WGS sequence"/>
</dbReference>
<sequence>MASEAAINAVVLEVLDRHLRNEPHERTEITINKAKHEIVSSALDFLVKDTASPLLAARVILTVRDTSRSNGAGDQPTTELAAHITASTNPDTSSPSSISVILDDIHHAHGGPPPAAAAATPQRASAIPTHPGTGTSTKRPLAETYREYISTFMADPATAAASLPRFLHQPVTHNTRALSVPEYHGLGQVVRGSIPDLGCEVVGLIADEERQVVAARLEFAGTLVRPFAGAQPPAGGGRAVRIGEIVFYWFDGGRIREVVSLVDMKGLQAQS</sequence>
<dbReference type="STRING" id="1214573.A0A0G2G117"/>
<reference evidence="2 3" key="2">
    <citation type="submission" date="2015-05" db="EMBL/GenBank/DDBJ databases">
        <authorList>
            <person name="Morales-Cruz A."/>
            <person name="Amrine K.C."/>
            <person name="Cantu D."/>
        </authorList>
    </citation>
    <scope>NUCLEOTIDE SEQUENCE [LARGE SCALE GENOMIC DNA]</scope>
    <source>
        <strain evidence="2">DA912</strain>
    </source>
</reference>
<comment type="caution">
    <text evidence="2">The sequence shown here is derived from an EMBL/GenBank/DDBJ whole genome shotgun (WGS) entry which is preliminary data.</text>
</comment>
<dbReference type="GO" id="GO:0030638">
    <property type="term" value="P:polyketide metabolic process"/>
    <property type="evidence" value="ECO:0007669"/>
    <property type="project" value="InterPro"/>
</dbReference>
<dbReference type="SUPFAM" id="SSF54427">
    <property type="entry name" value="NTF2-like"/>
    <property type="match status" value="1"/>
</dbReference>
<dbReference type="Pfam" id="PF07366">
    <property type="entry name" value="SnoaL"/>
    <property type="match status" value="1"/>
</dbReference>
<protein>
    <submittedName>
        <fullName evidence="2">Putativelike polyketide cyclase</fullName>
    </submittedName>
</protein>
<dbReference type="InterPro" id="IPR032710">
    <property type="entry name" value="NTF2-like_dom_sf"/>
</dbReference>
<dbReference type="EMBL" id="LCUC01000009">
    <property type="protein sequence ID" value="KKY39784.1"/>
    <property type="molecule type" value="Genomic_DNA"/>
</dbReference>
<feature type="region of interest" description="Disordered" evidence="1">
    <location>
        <begin position="106"/>
        <end position="138"/>
    </location>
</feature>
<dbReference type="AlphaFoldDB" id="A0A0G2G117"/>
<reference evidence="2 3" key="1">
    <citation type="submission" date="2015-05" db="EMBL/GenBank/DDBJ databases">
        <title>Distinctive expansion of gene families associated with plant cell wall degradation and secondary metabolism in the genomes of grapevine trunk pathogens.</title>
        <authorList>
            <person name="Lawrence D.P."/>
            <person name="Travadon R."/>
            <person name="Rolshausen P.E."/>
            <person name="Baumgartner K."/>
        </authorList>
    </citation>
    <scope>NUCLEOTIDE SEQUENCE [LARGE SCALE GENOMIC DNA]</scope>
    <source>
        <strain evidence="2">DA912</strain>
    </source>
</reference>
<dbReference type="Gene3D" id="3.10.450.50">
    <property type="match status" value="1"/>
</dbReference>
<evidence type="ECO:0000313" key="2">
    <source>
        <dbReference type="EMBL" id="KKY39784.1"/>
    </source>
</evidence>
<accession>A0A0G2G117</accession>
<evidence type="ECO:0000313" key="3">
    <source>
        <dbReference type="Proteomes" id="UP000034680"/>
    </source>
</evidence>
<proteinExistence type="predicted"/>
<gene>
    <name evidence="2" type="ORF">UCDDA912_g00209</name>
</gene>
<dbReference type="OrthoDB" id="2830113at2759"/>
<dbReference type="InterPro" id="IPR009959">
    <property type="entry name" value="Cyclase_SnoaL-like"/>
</dbReference>